<evidence type="ECO:0000313" key="3">
    <source>
        <dbReference type="Proteomes" id="UP000581769"/>
    </source>
</evidence>
<dbReference type="InterPro" id="IPR042099">
    <property type="entry name" value="ANL_N_sf"/>
</dbReference>
<dbReference type="Proteomes" id="UP000581769">
    <property type="component" value="Unassembled WGS sequence"/>
</dbReference>
<feature type="domain" description="AMP-dependent synthetase/ligase" evidence="1">
    <location>
        <begin position="63"/>
        <end position="111"/>
    </location>
</feature>
<reference evidence="2 3" key="1">
    <citation type="submission" date="2020-08" db="EMBL/GenBank/DDBJ databases">
        <title>Sequencing the genomes of 1000 actinobacteria strains.</title>
        <authorList>
            <person name="Klenk H.-P."/>
        </authorList>
    </citation>
    <scope>NUCLEOTIDE SEQUENCE [LARGE SCALE GENOMIC DNA]</scope>
    <source>
        <strain evidence="2 3">DSM 45859</strain>
    </source>
</reference>
<gene>
    <name evidence="2" type="ORF">BJY18_000806</name>
</gene>
<protein>
    <recommendedName>
        <fullName evidence="1">AMP-dependent synthetase/ligase domain-containing protein</fullName>
    </recommendedName>
</protein>
<dbReference type="SUPFAM" id="SSF56801">
    <property type="entry name" value="Acetyl-CoA synthetase-like"/>
    <property type="match status" value="1"/>
</dbReference>
<comment type="caution">
    <text evidence="2">The sequence shown here is derived from an EMBL/GenBank/DDBJ whole genome shotgun (WGS) entry which is preliminary data.</text>
</comment>
<accession>A0A840ILU5</accession>
<keyword evidence="3" id="KW-1185">Reference proteome</keyword>
<sequence length="116" mass="11961">MRVANLAGQLVLRAGTGAVDADTASPFDLEKLGPPAPRPRQVFGIGLDYRDHAKEVGHAVSNSHWLRERGVGAGDRVVGYLPDSGHAVVAFLAAASIGAVWSVCGQDYGPGGAARS</sequence>
<proteinExistence type="predicted"/>
<dbReference type="EMBL" id="JACHMG010000001">
    <property type="protein sequence ID" value="MBB4683321.1"/>
    <property type="molecule type" value="Genomic_DNA"/>
</dbReference>
<evidence type="ECO:0000259" key="1">
    <source>
        <dbReference type="Pfam" id="PF00501"/>
    </source>
</evidence>
<dbReference type="GO" id="GO:0030729">
    <property type="term" value="F:acetoacetate-CoA ligase activity"/>
    <property type="evidence" value="ECO:0007669"/>
    <property type="project" value="TreeGrafter"/>
</dbReference>
<dbReference type="Gene3D" id="3.40.50.12780">
    <property type="entry name" value="N-terminal domain of ligase-like"/>
    <property type="match status" value="1"/>
</dbReference>
<dbReference type="InterPro" id="IPR000873">
    <property type="entry name" value="AMP-dep_synth/lig_dom"/>
</dbReference>
<dbReference type="Pfam" id="PF00501">
    <property type="entry name" value="AMP-binding"/>
    <property type="match status" value="1"/>
</dbReference>
<dbReference type="AlphaFoldDB" id="A0A840ILU5"/>
<dbReference type="PANTHER" id="PTHR42921:SF1">
    <property type="entry name" value="ACETOACETYL-COA SYNTHETASE"/>
    <property type="match status" value="1"/>
</dbReference>
<evidence type="ECO:0000313" key="2">
    <source>
        <dbReference type="EMBL" id="MBB4683321.1"/>
    </source>
</evidence>
<name>A0A840ILU5_9PSEU</name>
<dbReference type="PANTHER" id="PTHR42921">
    <property type="entry name" value="ACETOACETYL-COA SYNTHETASE"/>
    <property type="match status" value="1"/>
</dbReference>
<organism evidence="2 3">
    <name type="scientific">Amycolatopsis jiangsuensis</name>
    <dbReference type="NCBI Taxonomy" id="1181879"/>
    <lineage>
        <taxon>Bacteria</taxon>
        <taxon>Bacillati</taxon>
        <taxon>Actinomycetota</taxon>
        <taxon>Actinomycetes</taxon>
        <taxon>Pseudonocardiales</taxon>
        <taxon>Pseudonocardiaceae</taxon>
        <taxon>Amycolatopsis</taxon>
    </lineage>
</organism>